<gene>
    <name evidence="2" type="ORF">Sangu_2162300</name>
</gene>
<reference evidence="2" key="2">
    <citation type="journal article" date="2024" name="Plant">
        <title>Genomic evolution and insights into agronomic trait innovations of Sesamum species.</title>
        <authorList>
            <person name="Miao H."/>
            <person name="Wang L."/>
            <person name="Qu L."/>
            <person name="Liu H."/>
            <person name="Sun Y."/>
            <person name="Le M."/>
            <person name="Wang Q."/>
            <person name="Wei S."/>
            <person name="Zheng Y."/>
            <person name="Lin W."/>
            <person name="Duan Y."/>
            <person name="Cao H."/>
            <person name="Xiong S."/>
            <person name="Wang X."/>
            <person name="Wei L."/>
            <person name="Li C."/>
            <person name="Ma Q."/>
            <person name="Ju M."/>
            <person name="Zhao R."/>
            <person name="Li G."/>
            <person name="Mu C."/>
            <person name="Tian Q."/>
            <person name="Mei H."/>
            <person name="Zhang T."/>
            <person name="Gao T."/>
            <person name="Zhang H."/>
        </authorList>
    </citation>
    <scope>NUCLEOTIDE SEQUENCE</scope>
    <source>
        <strain evidence="2">G01</strain>
    </source>
</reference>
<feature type="compositionally biased region" description="Low complexity" evidence="1">
    <location>
        <begin position="25"/>
        <end position="39"/>
    </location>
</feature>
<evidence type="ECO:0000313" key="2">
    <source>
        <dbReference type="EMBL" id="KAL0317480.1"/>
    </source>
</evidence>
<feature type="region of interest" description="Disordered" evidence="1">
    <location>
        <begin position="1"/>
        <end position="59"/>
    </location>
</feature>
<reference evidence="2" key="1">
    <citation type="submission" date="2020-06" db="EMBL/GenBank/DDBJ databases">
        <authorList>
            <person name="Li T."/>
            <person name="Hu X."/>
            <person name="Zhang T."/>
            <person name="Song X."/>
            <person name="Zhang H."/>
            <person name="Dai N."/>
            <person name="Sheng W."/>
            <person name="Hou X."/>
            <person name="Wei L."/>
        </authorList>
    </citation>
    <scope>NUCLEOTIDE SEQUENCE</scope>
    <source>
        <strain evidence="2">G01</strain>
        <tissue evidence="2">Leaf</tissue>
    </source>
</reference>
<proteinExistence type="predicted"/>
<comment type="caution">
    <text evidence="2">The sequence shown here is derived from an EMBL/GenBank/DDBJ whole genome shotgun (WGS) entry which is preliminary data.</text>
</comment>
<feature type="compositionally biased region" description="Polar residues" evidence="1">
    <location>
        <begin position="9"/>
        <end position="24"/>
    </location>
</feature>
<evidence type="ECO:0000256" key="1">
    <source>
        <dbReference type="SAM" id="MobiDB-lite"/>
    </source>
</evidence>
<dbReference type="EMBL" id="JACGWK010000014">
    <property type="protein sequence ID" value="KAL0317480.1"/>
    <property type="molecule type" value="Genomic_DNA"/>
</dbReference>
<protein>
    <submittedName>
        <fullName evidence="2">Uncharacterized protein</fullName>
    </submittedName>
</protein>
<organism evidence="2">
    <name type="scientific">Sesamum angustifolium</name>
    <dbReference type="NCBI Taxonomy" id="2727405"/>
    <lineage>
        <taxon>Eukaryota</taxon>
        <taxon>Viridiplantae</taxon>
        <taxon>Streptophyta</taxon>
        <taxon>Embryophyta</taxon>
        <taxon>Tracheophyta</taxon>
        <taxon>Spermatophyta</taxon>
        <taxon>Magnoliopsida</taxon>
        <taxon>eudicotyledons</taxon>
        <taxon>Gunneridae</taxon>
        <taxon>Pentapetalae</taxon>
        <taxon>asterids</taxon>
        <taxon>lamiids</taxon>
        <taxon>Lamiales</taxon>
        <taxon>Pedaliaceae</taxon>
        <taxon>Sesamum</taxon>
    </lineage>
</organism>
<accession>A0AAW2LED8</accession>
<dbReference type="AlphaFoldDB" id="A0AAW2LED8"/>
<name>A0AAW2LED8_9LAMI</name>
<feature type="compositionally biased region" description="Low complexity" evidence="1">
    <location>
        <begin position="46"/>
        <end position="59"/>
    </location>
</feature>
<sequence>MPAPPITERQGTSPIAPQEISPTGSHASSASRKASKMFSPKSQEYPQRSSRVSPSVKKS</sequence>